<keyword evidence="2" id="KW-0479">Metal-binding</keyword>
<dbReference type="Gene3D" id="3.60.15.10">
    <property type="entry name" value="Ribonuclease Z/Hydroxyacylglutathione hydrolase-like"/>
    <property type="match status" value="1"/>
</dbReference>
<keyword evidence="7" id="KW-1185">Reference proteome</keyword>
<evidence type="ECO:0000256" key="4">
    <source>
        <dbReference type="ARBA" id="ARBA00022833"/>
    </source>
</evidence>
<gene>
    <name evidence="6" type="ORF">E3C22_20225</name>
</gene>
<dbReference type="InterPro" id="IPR051013">
    <property type="entry name" value="MBL_superfamily_lactonases"/>
</dbReference>
<dbReference type="InterPro" id="IPR006311">
    <property type="entry name" value="TAT_signal"/>
</dbReference>
<dbReference type="OrthoDB" id="9773738at2"/>
<dbReference type="EMBL" id="SOZD01000007">
    <property type="protein sequence ID" value="TFF19102.1"/>
    <property type="molecule type" value="Genomic_DNA"/>
</dbReference>
<protein>
    <submittedName>
        <fullName evidence="6">MBL fold metallo-hydrolase</fullName>
    </submittedName>
</protein>
<dbReference type="PROSITE" id="PS51318">
    <property type="entry name" value="TAT"/>
    <property type="match status" value="1"/>
</dbReference>
<reference evidence="6 7" key="1">
    <citation type="submission" date="2019-03" db="EMBL/GenBank/DDBJ databases">
        <title>Jiella endophytica sp. nov., a novel endophytic bacterium isolated from root of Ficus microcarpa Linn. f.</title>
        <authorList>
            <person name="Tuo L."/>
        </authorList>
    </citation>
    <scope>NUCLEOTIDE SEQUENCE [LARGE SCALE GENOMIC DNA]</scope>
    <source>
        <strain evidence="6 7">CBS5Q-3</strain>
    </source>
</reference>
<dbReference type="PANTHER" id="PTHR42978">
    <property type="entry name" value="QUORUM-QUENCHING LACTONASE YTNP-RELATED-RELATED"/>
    <property type="match status" value="1"/>
</dbReference>
<keyword evidence="3 6" id="KW-0378">Hydrolase</keyword>
<evidence type="ECO:0000313" key="7">
    <source>
        <dbReference type="Proteomes" id="UP000298179"/>
    </source>
</evidence>
<dbReference type="GO" id="GO:0046872">
    <property type="term" value="F:metal ion binding"/>
    <property type="evidence" value="ECO:0007669"/>
    <property type="project" value="UniProtKB-KW"/>
</dbReference>
<dbReference type="InterPro" id="IPR036866">
    <property type="entry name" value="RibonucZ/Hydroxyglut_hydro"/>
</dbReference>
<dbReference type="AlphaFoldDB" id="A0A4Y8RBB0"/>
<dbReference type="Pfam" id="PF00753">
    <property type="entry name" value="Lactamase_B"/>
    <property type="match status" value="1"/>
</dbReference>
<dbReference type="CDD" id="cd07720">
    <property type="entry name" value="OPHC2-like_MBL-fold"/>
    <property type="match status" value="1"/>
</dbReference>
<evidence type="ECO:0000256" key="2">
    <source>
        <dbReference type="ARBA" id="ARBA00022723"/>
    </source>
</evidence>
<accession>A0A4Y8RBB0</accession>
<evidence type="ECO:0000256" key="1">
    <source>
        <dbReference type="ARBA" id="ARBA00007749"/>
    </source>
</evidence>
<dbReference type="PANTHER" id="PTHR42978:SF6">
    <property type="entry name" value="QUORUM-QUENCHING LACTONASE YTNP-RELATED"/>
    <property type="match status" value="1"/>
</dbReference>
<feature type="domain" description="Metallo-beta-lactamase" evidence="5">
    <location>
        <begin position="116"/>
        <end position="317"/>
    </location>
</feature>
<organism evidence="6 7">
    <name type="scientific">Jiella endophytica</name>
    <dbReference type="NCBI Taxonomy" id="2558362"/>
    <lineage>
        <taxon>Bacteria</taxon>
        <taxon>Pseudomonadati</taxon>
        <taxon>Pseudomonadota</taxon>
        <taxon>Alphaproteobacteria</taxon>
        <taxon>Hyphomicrobiales</taxon>
        <taxon>Aurantimonadaceae</taxon>
        <taxon>Jiella</taxon>
    </lineage>
</organism>
<proteinExistence type="inferred from homology"/>
<comment type="similarity">
    <text evidence="1">Belongs to the metallo-beta-lactamase superfamily.</text>
</comment>
<keyword evidence="4" id="KW-0862">Zinc</keyword>
<name>A0A4Y8RBB0_9HYPH</name>
<sequence length="350" mass="38282">MSQMSSVPARLSRRAALKWLPAAVGALAAIAGRVGRSARAADDPIDAAVESSIEKANIMTPGWQRFALGEARITTVLDGARHGDGPYPTFGKDRSQEEMAALMRANFLPETRFVNGFTPVLVELNDNLILFDTGFGESGRKDGYGKLIERMGAAGYGPEAVTIVVLTHLHPDHILGVMTGGKPTFPNARYVTGAREFEWWTSEETRNGPRAEYAKMVETLVVPLKEKMTFLKDGDTVVSGITAFDAFGHTPGHMVFELESAGQRLMLTADTANHFVASLQKPEWQVGFDVDPEQAIATRKRVFDRIAAERIPFIGYHMPFPAIGYAEKLEDGGYRFVPETYQLAIASEGS</sequence>
<dbReference type="GO" id="GO:0016787">
    <property type="term" value="F:hydrolase activity"/>
    <property type="evidence" value="ECO:0007669"/>
    <property type="project" value="UniProtKB-KW"/>
</dbReference>
<dbReference type="Proteomes" id="UP000298179">
    <property type="component" value="Unassembled WGS sequence"/>
</dbReference>
<dbReference type="SUPFAM" id="SSF56281">
    <property type="entry name" value="Metallo-hydrolase/oxidoreductase"/>
    <property type="match status" value="1"/>
</dbReference>
<evidence type="ECO:0000313" key="6">
    <source>
        <dbReference type="EMBL" id="TFF19102.1"/>
    </source>
</evidence>
<evidence type="ECO:0000259" key="5">
    <source>
        <dbReference type="SMART" id="SM00849"/>
    </source>
</evidence>
<dbReference type="InterPro" id="IPR001279">
    <property type="entry name" value="Metallo-B-lactamas"/>
</dbReference>
<dbReference type="SMART" id="SM00849">
    <property type="entry name" value="Lactamase_B"/>
    <property type="match status" value="1"/>
</dbReference>
<comment type="caution">
    <text evidence="6">The sequence shown here is derived from an EMBL/GenBank/DDBJ whole genome shotgun (WGS) entry which is preliminary data.</text>
</comment>
<evidence type="ECO:0000256" key="3">
    <source>
        <dbReference type="ARBA" id="ARBA00022801"/>
    </source>
</evidence>